<name>A0A3S7QGV0_9ENTR</name>
<geneLocation type="plasmid" evidence="12">
    <name>pEc09</name>
</geneLocation>
<comment type="function">
    <text evidence="10">Specifically methylates the N7 position of guanine 1405 in 16S rRNA. Confers resistance to various aminoglycosides.</text>
</comment>
<dbReference type="NCBIfam" id="NF000466">
    <property type="entry name" value="16S_rRNA_Rmt_gen"/>
    <property type="match status" value="1"/>
</dbReference>
<evidence type="ECO:0000256" key="4">
    <source>
        <dbReference type="ARBA" id="ARBA00015154"/>
    </source>
</evidence>
<geneLocation type="plasmid" evidence="13">
    <name>pEc13</name>
</geneLocation>
<dbReference type="InterPro" id="IPR029063">
    <property type="entry name" value="SAM-dependent_MTases_sf"/>
</dbReference>
<evidence type="ECO:0000256" key="8">
    <source>
        <dbReference type="ARBA" id="ARBA00022691"/>
    </source>
</evidence>
<evidence type="ECO:0000256" key="11">
    <source>
        <dbReference type="PIRSR" id="PIRSR015852-1"/>
    </source>
</evidence>
<evidence type="ECO:0000256" key="9">
    <source>
        <dbReference type="ARBA" id="ARBA00023251"/>
    </source>
</evidence>
<keyword evidence="5 10" id="KW-0698">rRNA processing</keyword>
<sequence length="264" mass="29726">MRDPLFEKLAASKKYRDVCPDTIARILTECRAKYRREKEIDKAAREKLHGITAAFMTDAEYRRAMEIAVRGGELAELMECHASTRERLPLEETDAVYARLLGAPDESALDLACGLNPAYLQNRYPEMRVTGIDISGQCVRVLRALGVDARLGDLLAENAIPRARYSVALLFKILPLLDRQSAGAARRILEAVNADALICSFPTRSLSGRNVGMAVHYAAWMRDQLPEKWRIERTVETDNELYYVLKEKQDGEAVRGGDSHRESE</sequence>
<dbReference type="AlphaFoldDB" id="A0A3S7QGV0"/>
<dbReference type="EMBL" id="MH325468">
    <property type="protein sequence ID" value="AXJ99522.1"/>
    <property type="molecule type" value="Genomic_DNA"/>
</dbReference>
<keyword evidence="7 10" id="KW-0808">Transferase</keyword>
<keyword evidence="9 10" id="KW-0046">Antibiotic resistance</keyword>
<dbReference type="Pfam" id="PF07091">
    <property type="entry name" value="FmrO"/>
    <property type="match status" value="1"/>
</dbReference>
<evidence type="ECO:0000256" key="6">
    <source>
        <dbReference type="ARBA" id="ARBA00022603"/>
    </source>
</evidence>
<feature type="binding site" evidence="11">
    <location>
        <begin position="81"/>
        <end position="87"/>
    </location>
    <ligand>
        <name>S-adenosyl-L-methionine</name>
        <dbReference type="ChEBI" id="CHEBI:59789"/>
    </ligand>
</feature>
<evidence type="ECO:0000256" key="7">
    <source>
        <dbReference type="ARBA" id="ARBA00022679"/>
    </source>
</evidence>
<protein>
    <recommendedName>
        <fullName evidence="4 10">16S rRNA (guanine(1405)-N(7))-methyltransferase</fullName>
        <ecNumber evidence="3 10">2.1.1.179</ecNumber>
    </recommendedName>
</protein>
<dbReference type="NCBIfam" id="NF000114">
    <property type="entry name" value="16S_rRNA_Rmt_G"/>
    <property type="match status" value="1"/>
</dbReference>
<dbReference type="InterPro" id="IPR010769">
    <property type="entry name" value="rRNA_MeTrfase_GmN_bac"/>
</dbReference>
<keyword evidence="6 10" id="KW-0489">Methyltransferase</keyword>
<feature type="binding site" evidence="11">
    <location>
        <position position="133"/>
    </location>
    <ligand>
        <name>S-adenosyl-L-methionine</name>
        <dbReference type="ChEBI" id="CHEBI:59789"/>
    </ligand>
</feature>
<dbReference type="EMBL" id="MH325469">
    <property type="protein sequence ID" value="AXJ99785.1"/>
    <property type="molecule type" value="Genomic_DNA"/>
</dbReference>
<dbReference type="Gene3D" id="3.40.50.150">
    <property type="entry name" value="Vaccinia Virus protein VP39"/>
    <property type="match status" value="1"/>
</dbReference>
<comment type="similarity">
    <text evidence="2 10">Belongs to the methyltransferase superfamily. Aminoglycoside resistance family.</text>
</comment>
<evidence type="ECO:0000313" key="12">
    <source>
        <dbReference type="EMBL" id="AXJ99522.1"/>
    </source>
</evidence>
<evidence type="ECO:0000256" key="1">
    <source>
        <dbReference type="ARBA" id="ARBA00001643"/>
    </source>
</evidence>
<dbReference type="Gene3D" id="1.10.8.10">
    <property type="entry name" value="DNA helicase RuvA subunit, C-terminal domain"/>
    <property type="match status" value="1"/>
</dbReference>
<dbReference type="SUPFAM" id="SSF53335">
    <property type="entry name" value="S-adenosyl-L-methionine-dependent methyltransferases"/>
    <property type="match status" value="1"/>
</dbReference>
<reference evidence="13" key="2">
    <citation type="submission" date="2018-05" db="EMBL/GenBank/DDBJ databases">
        <title>Complete Sequences of Plasmids Bearing rmtG 16S rRNA Methyltransferase Gene in Enterobacter hormaechei in Brazil.</title>
        <authorList>
            <person name="Martins E.R."/>
            <person name="Bueno M.F.C."/>
            <person name="Francisco G.R."/>
            <person name="Casella T."/>
            <person name="Garcia D.O."/>
            <person name="de Vasconcelos A.T.R."/>
            <person name="de Almeida L.G."/>
            <person name="Gerber A.L."/>
            <person name="Nogueira M.C.L."/>
        </authorList>
    </citation>
    <scope>NUCLEOTIDE SEQUENCE</scope>
    <source>
        <strain evidence="13">Ec13</strain>
        <plasmid evidence="13">pEc13</plasmid>
    </source>
</reference>
<dbReference type="PIRSF" id="PIRSF015852">
    <property type="entry name" value="RRNA_mtase_Grm"/>
    <property type="match status" value="1"/>
</dbReference>
<feature type="binding site" evidence="11">
    <location>
        <begin position="153"/>
        <end position="154"/>
    </location>
    <ligand>
        <name>S-adenosyl-L-methionine</name>
        <dbReference type="ChEBI" id="CHEBI:59789"/>
    </ligand>
</feature>
<feature type="binding site" evidence="11">
    <location>
        <position position="112"/>
    </location>
    <ligand>
        <name>S-adenosyl-L-methionine</name>
        <dbReference type="ChEBI" id="CHEBI:59789"/>
    </ligand>
</feature>
<feature type="binding site" evidence="11">
    <location>
        <position position="180"/>
    </location>
    <ligand>
        <name>S-adenosyl-L-methionine</name>
        <dbReference type="ChEBI" id="CHEBI:59789"/>
    </ligand>
</feature>
<gene>
    <name evidence="13" type="primary">rmtG</name>
</gene>
<proteinExistence type="inferred from homology"/>
<dbReference type="EC" id="2.1.1.179" evidence="3 10"/>
<evidence type="ECO:0000313" key="13">
    <source>
        <dbReference type="EMBL" id="AXJ99785.1"/>
    </source>
</evidence>
<dbReference type="GO" id="GO:0008649">
    <property type="term" value="F:rRNA methyltransferase activity"/>
    <property type="evidence" value="ECO:0007669"/>
    <property type="project" value="UniProtKB-UniRule"/>
</dbReference>
<comment type="catalytic activity">
    <reaction evidence="1 10">
        <text>guanosine(1405) in 16S rRNA + S-adenosyl-L-methionine = N(7)-methylguanosine(1405) in 16S rRNA + S-adenosyl-L-homocysteine</text>
        <dbReference type="Rhea" id="RHEA:42772"/>
        <dbReference type="Rhea" id="RHEA-COMP:10225"/>
        <dbReference type="Rhea" id="RHEA-COMP:10226"/>
        <dbReference type="ChEBI" id="CHEBI:57856"/>
        <dbReference type="ChEBI" id="CHEBI:59789"/>
        <dbReference type="ChEBI" id="CHEBI:74269"/>
        <dbReference type="ChEBI" id="CHEBI:74480"/>
        <dbReference type="EC" id="2.1.1.179"/>
    </reaction>
</comment>
<dbReference type="EMBL" id="MH325468">
    <property type="protein sequence ID" value="AXJ99526.1"/>
    <property type="molecule type" value="Genomic_DNA"/>
</dbReference>
<keyword evidence="8 10" id="KW-0949">S-adenosyl-L-methionine</keyword>
<reference evidence="12" key="1">
    <citation type="submission" date="2018-05" db="EMBL/GenBank/DDBJ databases">
        <title>Complete Sequences of Plasmids Bearing rmtG 16S rRNA Methyltransferase Gene in Enterobacter hormaechei in Brazil.</title>
        <authorList>
            <person name="Bueno M.F.C."/>
            <person name="Martins E.R."/>
            <person name="Francisco G.R."/>
            <person name="Casella T."/>
            <person name="Garcia D.O."/>
            <person name="de Vasconcelos A.T.R."/>
            <person name="de Almeida L.G."/>
            <person name="Gerber A.L."/>
            <person name="Nogueira M.C.L."/>
        </authorList>
    </citation>
    <scope>NUCLEOTIDE SEQUENCE</scope>
    <source>
        <strain evidence="12">Ec09</strain>
        <plasmid evidence="12">pEc09</plasmid>
    </source>
</reference>
<dbReference type="InterPro" id="IPR025981">
    <property type="entry name" value="rRNA_MeTrfase"/>
</dbReference>
<dbReference type="RefSeq" id="WP_025368648.1">
    <property type="nucleotide sequence ID" value="NZ_JASBWJ010000019.1"/>
</dbReference>
<accession>A0A3S7QGV0</accession>
<organism evidence="13">
    <name type="scientific">Enterobacter hormaechei</name>
    <dbReference type="NCBI Taxonomy" id="158836"/>
    <lineage>
        <taxon>Bacteria</taxon>
        <taxon>Pseudomonadati</taxon>
        <taxon>Pseudomonadota</taxon>
        <taxon>Gammaproteobacteria</taxon>
        <taxon>Enterobacterales</taxon>
        <taxon>Enterobacteriaceae</taxon>
        <taxon>Enterobacter</taxon>
        <taxon>Enterobacter cloacae complex</taxon>
    </lineage>
</organism>
<evidence type="ECO:0000256" key="2">
    <source>
        <dbReference type="ARBA" id="ARBA00005487"/>
    </source>
</evidence>
<dbReference type="GO" id="GO:0046677">
    <property type="term" value="P:response to antibiotic"/>
    <property type="evidence" value="ECO:0007669"/>
    <property type="project" value="UniProtKB-UniRule"/>
</dbReference>
<dbReference type="CARD" id="ARO:3002668">
    <property type="molecule name" value="rmtG"/>
    <property type="mechanism identifier" value="ARO:0001001"/>
    <property type="mechanism name" value="antibiotic target alteration"/>
</dbReference>
<evidence type="ECO:0000256" key="5">
    <source>
        <dbReference type="ARBA" id="ARBA00022552"/>
    </source>
</evidence>
<keyword evidence="13" id="KW-0614">Plasmid</keyword>
<evidence type="ECO:0000256" key="10">
    <source>
        <dbReference type="PIRNR" id="PIRNR015852"/>
    </source>
</evidence>
<dbReference type="SMR" id="A0A3S7QGV0"/>
<evidence type="ECO:0000256" key="3">
    <source>
        <dbReference type="ARBA" id="ARBA00012300"/>
    </source>
</evidence>